<dbReference type="Proteomes" id="UP001055336">
    <property type="component" value="Chromosome"/>
</dbReference>
<dbReference type="EMBL" id="CP092488">
    <property type="protein sequence ID" value="UWI82308.1"/>
    <property type="molecule type" value="Genomic_DNA"/>
</dbReference>
<dbReference type="RefSeq" id="WP_260060472.1">
    <property type="nucleotide sequence ID" value="NZ_CP092488.2"/>
</dbReference>
<reference evidence="1" key="1">
    <citation type="submission" date="2022-08" db="EMBL/GenBank/DDBJ databases">
        <title>Whole genome sequencing of non-tuberculosis mycobacteria type-strains.</title>
        <authorList>
            <person name="Igarashi Y."/>
            <person name="Osugi A."/>
            <person name="Mitarai S."/>
        </authorList>
    </citation>
    <scope>NUCLEOTIDE SEQUENCE</scope>
    <source>
        <strain evidence="1">DSM 45127</strain>
    </source>
</reference>
<sequence>MMRVSVLNMLLVPEENEIEFAENSEAFAQRAKPPRQAHQRG</sequence>
<keyword evidence="2" id="KW-1185">Reference proteome</keyword>
<evidence type="ECO:0000313" key="2">
    <source>
        <dbReference type="Proteomes" id="UP001055336"/>
    </source>
</evidence>
<organism evidence="1 2">
    <name type="scientific">Mycobacterium paraterrae</name>
    <dbReference type="NCBI Taxonomy" id="577492"/>
    <lineage>
        <taxon>Bacteria</taxon>
        <taxon>Bacillati</taxon>
        <taxon>Actinomycetota</taxon>
        <taxon>Actinomycetes</taxon>
        <taxon>Mycobacteriales</taxon>
        <taxon>Mycobacteriaceae</taxon>
        <taxon>Mycobacterium</taxon>
    </lineage>
</organism>
<proteinExistence type="predicted"/>
<name>A0ABY5U6W8_9MYCO</name>
<evidence type="ECO:0000313" key="1">
    <source>
        <dbReference type="EMBL" id="UWI82308.1"/>
    </source>
</evidence>
<gene>
    <name evidence="1" type="ORF">MKK62_26385</name>
</gene>
<accession>A0ABY5U6W8</accession>
<protein>
    <submittedName>
        <fullName evidence="1">Uncharacterized protein</fullName>
    </submittedName>
</protein>